<evidence type="ECO:0000313" key="2">
    <source>
        <dbReference type="EMBL" id="TKR67263.1"/>
    </source>
</evidence>
<keyword evidence="3" id="KW-1185">Reference proteome</keyword>
<feature type="region of interest" description="Disordered" evidence="1">
    <location>
        <begin position="173"/>
        <end position="239"/>
    </location>
</feature>
<evidence type="ECO:0000256" key="1">
    <source>
        <dbReference type="SAM" id="MobiDB-lite"/>
    </source>
</evidence>
<feature type="compositionally biased region" description="Basic residues" evidence="1">
    <location>
        <begin position="204"/>
        <end position="214"/>
    </location>
</feature>
<comment type="caution">
    <text evidence="2">The sequence shown here is derived from an EMBL/GenBank/DDBJ whole genome shotgun (WGS) entry which is preliminary data.</text>
</comment>
<protein>
    <submittedName>
        <fullName evidence="2">Uncharacterized protein</fullName>
    </submittedName>
</protein>
<feature type="compositionally biased region" description="Basic and acidic residues" evidence="1">
    <location>
        <begin position="215"/>
        <end position="225"/>
    </location>
</feature>
<reference evidence="2 3" key="1">
    <citation type="journal article" date="2015" name="Genome Biol.">
        <title>Comparative genomics of Steinernema reveals deeply conserved gene regulatory networks.</title>
        <authorList>
            <person name="Dillman A.R."/>
            <person name="Macchietto M."/>
            <person name="Porter C.F."/>
            <person name="Rogers A."/>
            <person name="Williams B."/>
            <person name="Antoshechkin I."/>
            <person name="Lee M.M."/>
            <person name="Goodwin Z."/>
            <person name="Lu X."/>
            <person name="Lewis E.E."/>
            <person name="Goodrich-Blair H."/>
            <person name="Stock S.P."/>
            <person name="Adams B.J."/>
            <person name="Sternberg P.W."/>
            <person name="Mortazavi A."/>
        </authorList>
    </citation>
    <scope>NUCLEOTIDE SEQUENCE [LARGE SCALE GENOMIC DNA]</scope>
    <source>
        <strain evidence="2 3">ALL</strain>
    </source>
</reference>
<dbReference type="EMBL" id="AZBU02000008">
    <property type="protein sequence ID" value="TKR67263.1"/>
    <property type="molecule type" value="Genomic_DNA"/>
</dbReference>
<dbReference type="OrthoDB" id="10561240at2759"/>
<proteinExistence type="predicted"/>
<feature type="compositionally biased region" description="Low complexity" evidence="1">
    <location>
        <begin position="173"/>
        <end position="191"/>
    </location>
</feature>
<name>A0A4U5MEF3_STECR</name>
<sequence>MGSGIWGFHHYITLYSSRIIPDCPLYWLLLLFRVPDYCSFEKYTYYRAIVIAYSMLVSSITDFTSIHPDDAEECKSPDDRFLQVWTTATKGFRCSIFAISNASEDARCGPYSDRLRPRKVASAEIERRVHQLVEGTPRHATAVAGGSQCNRNCESENCLKPVEFVPARFDTSLTGSTGSSSDHSAKTASSDNLIRRDQNPEPFRRKRRSRRTRREHSVEEPEKSAAKPSEASECSDASISGVEHPKYAEGAKPFPKRKIGKVFWMKRGPVLSDLTEVDLPIDDEVLESVVSGNLKIEKLPMVKRKMDPFGDIAIMKRDNHCYAEKAIFANTIQTTLNFRPNPAVVLPARTPTYKERRHIKWKENVTIYDGPKKSVRPLKNVVKVVEITAGMI</sequence>
<reference evidence="2 3" key="2">
    <citation type="journal article" date="2019" name="G3 (Bethesda)">
        <title>Hybrid Assembly of the Genome of the Entomopathogenic Nematode Steinernema carpocapsae Identifies the X-Chromosome.</title>
        <authorList>
            <person name="Serra L."/>
            <person name="Macchietto M."/>
            <person name="Macias-Munoz A."/>
            <person name="McGill C.J."/>
            <person name="Rodriguez I.M."/>
            <person name="Rodriguez B."/>
            <person name="Murad R."/>
            <person name="Mortazavi A."/>
        </authorList>
    </citation>
    <scope>NUCLEOTIDE SEQUENCE [LARGE SCALE GENOMIC DNA]</scope>
    <source>
        <strain evidence="2 3">ALL</strain>
    </source>
</reference>
<evidence type="ECO:0000313" key="3">
    <source>
        <dbReference type="Proteomes" id="UP000298663"/>
    </source>
</evidence>
<gene>
    <name evidence="2" type="ORF">L596_023442</name>
</gene>
<feature type="compositionally biased region" description="Basic and acidic residues" evidence="1">
    <location>
        <begin position="193"/>
        <end position="203"/>
    </location>
</feature>
<organism evidence="2 3">
    <name type="scientific">Steinernema carpocapsae</name>
    <name type="common">Entomopathogenic nematode</name>
    <dbReference type="NCBI Taxonomy" id="34508"/>
    <lineage>
        <taxon>Eukaryota</taxon>
        <taxon>Metazoa</taxon>
        <taxon>Ecdysozoa</taxon>
        <taxon>Nematoda</taxon>
        <taxon>Chromadorea</taxon>
        <taxon>Rhabditida</taxon>
        <taxon>Tylenchina</taxon>
        <taxon>Panagrolaimomorpha</taxon>
        <taxon>Strongyloidoidea</taxon>
        <taxon>Steinernematidae</taxon>
        <taxon>Steinernema</taxon>
    </lineage>
</organism>
<accession>A0A4U5MEF3</accession>
<dbReference type="Proteomes" id="UP000298663">
    <property type="component" value="Unassembled WGS sequence"/>
</dbReference>
<dbReference type="AlphaFoldDB" id="A0A4U5MEF3"/>